<evidence type="ECO:0000259" key="2">
    <source>
        <dbReference type="Pfam" id="PF13568"/>
    </source>
</evidence>
<dbReference type="OrthoDB" id="978236at2"/>
<comment type="caution">
    <text evidence="3">The sequence shown here is derived from an EMBL/GenBank/DDBJ whole genome shotgun (WGS) entry which is preliminary data.</text>
</comment>
<dbReference type="InterPro" id="IPR025665">
    <property type="entry name" value="Beta-barrel_OMP_2"/>
</dbReference>
<dbReference type="AlphaFoldDB" id="A0A098S8H0"/>
<dbReference type="Pfam" id="PF13568">
    <property type="entry name" value="OMP_b-brl_2"/>
    <property type="match status" value="1"/>
</dbReference>
<keyword evidence="1" id="KW-0732">Signal</keyword>
<feature type="signal peptide" evidence="1">
    <location>
        <begin position="1"/>
        <end position="20"/>
    </location>
</feature>
<feature type="chain" id="PRO_5001939990" description="Outer membrane protein beta-barrel domain-containing protein" evidence="1">
    <location>
        <begin position="21"/>
        <end position="246"/>
    </location>
</feature>
<dbReference type="RefSeq" id="WP_044220720.1">
    <property type="nucleotide sequence ID" value="NZ_JBKAGJ010000012.1"/>
</dbReference>
<feature type="domain" description="Outer membrane protein beta-barrel" evidence="2">
    <location>
        <begin position="20"/>
        <end position="211"/>
    </location>
</feature>
<evidence type="ECO:0000256" key="1">
    <source>
        <dbReference type="SAM" id="SignalP"/>
    </source>
</evidence>
<protein>
    <recommendedName>
        <fullName evidence="2">Outer membrane protein beta-barrel domain-containing protein</fullName>
    </recommendedName>
</protein>
<dbReference type="EMBL" id="JPOS01000029">
    <property type="protein sequence ID" value="KGE87978.1"/>
    <property type="molecule type" value="Genomic_DNA"/>
</dbReference>
<evidence type="ECO:0000313" key="3">
    <source>
        <dbReference type="EMBL" id="KGE87978.1"/>
    </source>
</evidence>
<dbReference type="STRING" id="1524460.IX84_12750"/>
<gene>
    <name evidence="3" type="ORF">IX84_12750</name>
</gene>
<reference evidence="3 4" key="1">
    <citation type="journal article" date="2014" name="Int. J. Syst. Evol. Microbiol.">
        <title>Phaeodactylibacter xiamenensis gen. nov., sp. nov., a member of the family Saprospiraceae isolated from the marine alga Phaeodactylum tricornutum.</title>
        <authorList>
            <person name="Chen Z.Jr."/>
            <person name="Lei X."/>
            <person name="Lai Q."/>
            <person name="Li Y."/>
            <person name="Zhang B."/>
            <person name="Zhang J."/>
            <person name="Zhang H."/>
            <person name="Yang L."/>
            <person name="Zheng W."/>
            <person name="Tian Y."/>
            <person name="Yu Z."/>
            <person name="Xu H.Jr."/>
            <person name="Zheng T."/>
        </authorList>
    </citation>
    <scope>NUCLEOTIDE SEQUENCE [LARGE SCALE GENOMIC DNA]</scope>
    <source>
        <strain evidence="3 4">KD52</strain>
    </source>
</reference>
<accession>A0A098S8H0</accession>
<sequence>MKKIVVFAAFLIGLSTLAEAQQAVRFGFQVSPAFNWMSTDKNSISTNGTNLGLKLGLMGEFYFQENYALATGLGFSFNSGGTLLHSNTGIYWANSEVPADCAFFMEEQQAPNLKYSIQYVEIPIGLKMRTREFGYIRYFMEPNVGIGFRTQAKGDIRNADDEEECNDINIRPDVRLLNLFWGLNGGIEYSVSESTSLVAGIGLQFGFTDVTKDDDTVYLDNSVSNQDAEDSKGVARGVVLRLGVLF</sequence>
<keyword evidence="4" id="KW-1185">Reference proteome</keyword>
<dbReference type="Proteomes" id="UP000029736">
    <property type="component" value="Unassembled WGS sequence"/>
</dbReference>
<organism evidence="3 4">
    <name type="scientific">Phaeodactylibacter xiamenensis</name>
    <dbReference type="NCBI Taxonomy" id="1524460"/>
    <lineage>
        <taxon>Bacteria</taxon>
        <taxon>Pseudomonadati</taxon>
        <taxon>Bacteroidota</taxon>
        <taxon>Saprospiria</taxon>
        <taxon>Saprospirales</taxon>
        <taxon>Haliscomenobacteraceae</taxon>
        <taxon>Phaeodactylibacter</taxon>
    </lineage>
</organism>
<proteinExistence type="predicted"/>
<evidence type="ECO:0000313" key="4">
    <source>
        <dbReference type="Proteomes" id="UP000029736"/>
    </source>
</evidence>
<name>A0A098S8H0_9BACT</name>